<dbReference type="EMBL" id="JACHWS010000003">
    <property type="protein sequence ID" value="MBB3039244.1"/>
    <property type="molecule type" value="Genomic_DNA"/>
</dbReference>
<organism evidence="1 2">
    <name type="scientific">Hoyosella altamirensis</name>
    <dbReference type="NCBI Taxonomy" id="616997"/>
    <lineage>
        <taxon>Bacteria</taxon>
        <taxon>Bacillati</taxon>
        <taxon>Actinomycetota</taxon>
        <taxon>Actinomycetes</taxon>
        <taxon>Mycobacteriales</taxon>
        <taxon>Hoyosellaceae</taxon>
        <taxon>Hoyosella</taxon>
    </lineage>
</organism>
<name>A0A839RT45_9ACTN</name>
<proteinExistence type="predicted"/>
<keyword evidence="2" id="KW-1185">Reference proteome</keyword>
<gene>
    <name evidence="1" type="ORF">FHU29_003713</name>
</gene>
<dbReference type="RefSeq" id="WP_157094967.1">
    <property type="nucleotide sequence ID" value="NZ_BDDI01000004.1"/>
</dbReference>
<sequence>MRDNPNFEARLSLRGGPDGVVLKELAGGASITPRVSTPDRAPKVRDDYTRIPGVIVTKRRRETG</sequence>
<evidence type="ECO:0000313" key="1">
    <source>
        <dbReference type="EMBL" id="MBB3039244.1"/>
    </source>
</evidence>
<dbReference type="AlphaFoldDB" id="A0A839RT45"/>
<protein>
    <submittedName>
        <fullName evidence="1">Uncharacterized protein</fullName>
    </submittedName>
</protein>
<evidence type="ECO:0000313" key="2">
    <source>
        <dbReference type="Proteomes" id="UP000567922"/>
    </source>
</evidence>
<accession>A0A839RT45</accession>
<reference evidence="1 2" key="1">
    <citation type="submission" date="2020-08" db="EMBL/GenBank/DDBJ databases">
        <title>Sequencing the genomes of 1000 actinobacteria strains.</title>
        <authorList>
            <person name="Klenk H.-P."/>
        </authorList>
    </citation>
    <scope>NUCLEOTIDE SEQUENCE [LARGE SCALE GENOMIC DNA]</scope>
    <source>
        <strain evidence="1 2">DSM 45258</strain>
    </source>
</reference>
<dbReference type="Proteomes" id="UP000567922">
    <property type="component" value="Unassembled WGS sequence"/>
</dbReference>
<comment type="caution">
    <text evidence="1">The sequence shown here is derived from an EMBL/GenBank/DDBJ whole genome shotgun (WGS) entry which is preliminary data.</text>
</comment>